<feature type="chain" id="PRO_5014213820" evidence="2">
    <location>
        <begin position="24"/>
        <end position="231"/>
    </location>
</feature>
<evidence type="ECO:0000313" key="5">
    <source>
        <dbReference type="Proteomes" id="UP000021369"/>
    </source>
</evidence>
<dbReference type="RefSeq" id="WP_037287964.1">
    <property type="nucleotide sequence ID" value="NZ_JEOB01000003.1"/>
</dbReference>
<keyword evidence="1" id="KW-0472">Membrane</keyword>
<comment type="caution">
    <text evidence="3">The sequence shown here is derived from an EMBL/GenBank/DDBJ whole genome shotgun (WGS) entry which is preliminary data.</text>
</comment>
<sequence length="231" mass="24875">MKKLSVIFTAAVMAFSMALPVSAVKHEDLAVAYITYADAPEGTVYTDILIKLPTDDESYTDFTQSPEVCKDGAKGGTSLGITADSEIAKYSEDGYISLSLHHNKALTLCIYSDKEVLKMATSKIDSCDFIDLSVNYGAFKAAYIDGEGNILGVTDASETAYSMDTPYGFSAKGNGLTFQRHGAHPRAIAIGIAVSVLVIISLPLIIGLIYSKRNKRLKPSELAKNNKKDVK</sequence>
<keyword evidence="1" id="KW-0812">Transmembrane</keyword>
<dbReference type="EMBL" id="JEOB01000004">
    <property type="protein sequence ID" value="EXM38314.1"/>
    <property type="molecule type" value="Genomic_DNA"/>
</dbReference>
<dbReference type="OrthoDB" id="1819564at2"/>
<name>A0A011UCG9_RUMAL</name>
<evidence type="ECO:0000256" key="2">
    <source>
        <dbReference type="SAM" id="SignalP"/>
    </source>
</evidence>
<dbReference type="Proteomes" id="UP000021369">
    <property type="component" value="Unassembled WGS sequence"/>
</dbReference>
<feature type="transmembrane region" description="Helical" evidence="1">
    <location>
        <begin position="187"/>
        <end position="210"/>
    </location>
</feature>
<dbReference type="AlphaFoldDB" id="A0A011UCG9"/>
<accession>A0A011UCG9</accession>
<gene>
    <name evidence="4" type="ORF">RASY3_10510</name>
    <name evidence="3" type="ORF">RASY3_19200</name>
</gene>
<proteinExistence type="predicted"/>
<protein>
    <submittedName>
        <fullName evidence="3">Uncharacterized protein</fullName>
    </submittedName>
</protein>
<organism evidence="3 5">
    <name type="scientific">Ruminococcus albus SY3</name>
    <dbReference type="NCBI Taxonomy" id="1341156"/>
    <lineage>
        <taxon>Bacteria</taxon>
        <taxon>Bacillati</taxon>
        <taxon>Bacillota</taxon>
        <taxon>Clostridia</taxon>
        <taxon>Eubacteriales</taxon>
        <taxon>Oscillospiraceae</taxon>
        <taxon>Ruminococcus</taxon>
    </lineage>
</organism>
<evidence type="ECO:0000313" key="4">
    <source>
        <dbReference type="EMBL" id="EXM38785.1"/>
    </source>
</evidence>
<dbReference type="EMBL" id="JEOB01000003">
    <property type="protein sequence ID" value="EXM38785.1"/>
    <property type="molecule type" value="Genomic_DNA"/>
</dbReference>
<reference evidence="3 5" key="1">
    <citation type="submission" date="2013-06" db="EMBL/GenBank/DDBJ databases">
        <title>Rumen cellulosomics: divergent fiber-degrading strategies revealed by comparative genome-wide analysis of six Ruminococcal strains.</title>
        <authorList>
            <person name="Dassa B."/>
            <person name="Borovok I."/>
            <person name="Lamed R."/>
            <person name="Flint H."/>
            <person name="Yeoman C.J."/>
            <person name="White B."/>
            <person name="Bayer E.A."/>
        </authorList>
    </citation>
    <scope>NUCLEOTIDE SEQUENCE [LARGE SCALE GENOMIC DNA]</scope>
    <source>
        <strain evidence="3 5">SY3</strain>
    </source>
</reference>
<keyword evidence="2" id="KW-0732">Signal</keyword>
<evidence type="ECO:0000256" key="1">
    <source>
        <dbReference type="SAM" id="Phobius"/>
    </source>
</evidence>
<evidence type="ECO:0000313" key="3">
    <source>
        <dbReference type="EMBL" id="EXM38314.1"/>
    </source>
</evidence>
<feature type="signal peptide" evidence="2">
    <location>
        <begin position="1"/>
        <end position="23"/>
    </location>
</feature>
<keyword evidence="1" id="KW-1133">Transmembrane helix</keyword>
<keyword evidence="5" id="KW-1185">Reference proteome</keyword>
<dbReference type="PATRIC" id="fig|1341156.4.peg.2046"/>